<dbReference type="EMBL" id="FQ790248">
    <property type="protein sequence ID" value="CCD42784.1"/>
    <property type="molecule type" value="Genomic_DNA"/>
</dbReference>
<proteinExistence type="predicted"/>
<dbReference type="InParanoid" id="G2XPH8"/>
<sequence length="50" mass="5866">MLPPPRPTCNYITHISITLGHNVKTSFHTPRINYKWMSTHEFVEIITSVR</sequence>
<dbReference type="HOGENOM" id="CLU_3124760_0_0_1"/>
<name>G2XPH8_BOTF4</name>
<reference evidence="2" key="1">
    <citation type="journal article" date="2011" name="PLoS Genet.">
        <title>Genomic analysis of the necrotrophic fungal pathogens Sclerotinia sclerotiorum and Botrytis cinerea.</title>
        <authorList>
            <person name="Amselem J."/>
            <person name="Cuomo C.A."/>
            <person name="van Kan J.A."/>
            <person name="Viaud M."/>
            <person name="Benito E.P."/>
            <person name="Couloux A."/>
            <person name="Coutinho P.M."/>
            <person name="de Vries R.P."/>
            <person name="Dyer P.S."/>
            <person name="Fillinger S."/>
            <person name="Fournier E."/>
            <person name="Gout L."/>
            <person name="Hahn M."/>
            <person name="Kohn L."/>
            <person name="Lapalu N."/>
            <person name="Plummer K.M."/>
            <person name="Pradier J.M."/>
            <person name="Quevillon E."/>
            <person name="Sharon A."/>
            <person name="Simon A."/>
            <person name="ten Have A."/>
            <person name="Tudzynski B."/>
            <person name="Tudzynski P."/>
            <person name="Wincker P."/>
            <person name="Andrew M."/>
            <person name="Anthouard V."/>
            <person name="Beever R.E."/>
            <person name="Beffa R."/>
            <person name="Benoit I."/>
            <person name="Bouzid O."/>
            <person name="Brault B."/>
            <person name="Chen Z."/>
            <person name="Choquer M."/>
            <person name="Collemare J."/>
            <person name="Cotton P."/>
            <person name="Danchin E.G."/>
            <person name="Da Silva C."/>
            <person name="Gautier A."/>
            <person name="Giraud C."/>
            <person name="Giraud T."/>
            <person name="Gonzalez C."/>
            <person name="Grossetete S."/>
            <person name="Guldener U."/>
            <person name="Henrissat B."/>
            <person name="Howlett B.J."/>
            <person name="Kodira C."/>
            <person name="Kretschmer M."/>
            <person name="Lappartient A."/>
            <person name="Leroch M."/>
            <person name="Levis C."/>
            <person name="Mauceli E."/>
            <person name="Neuveglise C."/>
            <person name="Oeser B."/>
            <person name="Pearson M."/>
            <person name="Poulain J."/>
            <person name="Poussereau N."/>
            <person name="Quesneville H."/>
            <person name="Rascle C."/>
            <person name="Schumacher J."/>
            <person name="Segurens B."/>
            <person name="Sexton A."/>
            <person name="Silva E."/>
            <person name="Sirven C."/>
            <person name="Soanes D.M."/>
            <person name="Talbot N.J."/>
            <person name="Templeton M."/>
            <person name="Yandava C."/>
            <person name="Yarden O."/>
            <person name="Zeng Q."/>
            <person name="Rollins J.A."/>
            <person name="Lebrun M.H."/>
            <person name="Dickman M."/>
        </authorList>
    </citation>
    <scope>NUCLEOTIDE SEQUENCE [LARGE SCALE GENOMIC DNA]</scope>
    <source>
        <strain evidence="2">T4</strain>
    </source>
</reference>
<evidence type="ECO:0000313" key="2">
    <source>
        <dbReference type="Proteomes" id="UP000008177"/>
    </source>
</evidence>
<accession>G2XPH8</accession>
<dbReference type="Proteomes" id="UP000008177">
    <property type="component" value="Unplaced contigs"/>
</dbReference>
<dbReference type="AlphaFoldDB" id="G2XPH8"/>
<organism evidence="1 2">
    <name type="scientific">Botryotinia fuckeliana (strain T4)</name>
    <name type="common">Noble rot fungus</name>
    <name type="synonym">Botrytis cinerea</name>
    <dbReference type="NCBI Taxonomy" id="999810"/>
    <lineage>
        <taxon>Eukaryota</taxon>
        <taxon>Fungi</taxon>
        <taxon>Dikarya</taxon>
        <taxon>Ascomycota</taxon>
        <taxon>Pezizomycotina</taxon>
        <taxon>Leotiomycetes</taxon>
        <taxon>Helotiales</taxon>
        <taxon>Sclerotiniaceae</taxon>
        <taxon>Botrytis</taxon>
    </lineage>
</organism>
<protein>
    <submittedName>
        <fullName evidence="1">Uncharacterized protein</fullName>
    </submittedName>
</protein>
<gene>
    <name evidence="1" type="ORF">BofuT4_uP073960.1</name>
</gene>
<evidence type="ECO:0000313" key="1">
    <source>
        <dbReference type="EMBL" id="CCD42784.1"/>
    </source>
</evidence>